<keyword evidence="3" id="KW-1185">Reference proteome</keyword>
<accession>A0A4Q0AJW3</accession>
<keyword evidence="1" id="KW-0472">Membrane</keyword>
<proteinExistence type="predicted"/>
<gene>
    <name evidence="2" type="ORF">EOT04_00550</name>
</gene>
<protein>
    <submittedName>
        <fullName evidence="2">Uncharacterized protein</fullName>
    </submittedName>
</protein>
<organism evidence="2 3">
    <name type="scientific">Candidatus Chaera renei</name>
    <dbReference type="NCBI Taxonomy" id="2506947"/>
    <lineage>
        <taxon>Bacteria</taxon>
        <taxon>Candidatus Saccharimonadota</taxon>
        <taxon>Candidatus Saccharimonadia</taxon>
        <taxon>Candidatus Saccharimonadales</taxon>
        <taxon>Candidatus Saccharimonadaceae</taxon>
        <taxon>Candidatus Chaera</taxon>
    </lineage>
</organism>
<dbReference type="EMBL" id="SCKW01000003">
    <property type="protein sequence ID" value="RWZ79737.1"/>
    <property type="molecule type" value="Genomic_DNA"/>
</dbReference>
<evidence type="ECO:0000313" key="3">
    <source>
        <dbReference type="Proteomes" id="UP000289269"/>
    </source>
</evidence>
<sequence length="98" mass="10971">MKKLPINTLGLSQRLAAVKHLLARHHVIIAAVLVLGFLIFAVNNIRQALNQPFDQSVQTRSTINTTFDKATIQKIYQLKSRQNPSLTLPDGKRNPFAP</sequence>
<dbReference type="Proteomes" id="UP000289269">
    <property type="component" value="Unassembled WGS sequence"/>
</dbReference>
<evidence type="ECO:0000256" key="1">
    <source>
        <dbReference type="SAM" id="Phobius"/>
    </source>
</evidence>
<keyword evidence="1" id="KW-0812">Transmembrane</keyword>
<evidence type="ECO:0000313" key="2">
    <source>
        <dbReference type="EMBL" id="RWZ79737.1"/>
    </source>
</evidence>
<name>A0A4Q0AJW3_9BACT</name>
<dbReference type="AlphaFoldDB" id="A0A4Q0AJW3"/>
<feature type="transmembrane region" description="Helical" evidence="1">
    <location>
        <begin position="21"/>
        <end position="42"/>
    </location>
</feature>
<comment type="caution">
    <text evidence="2">The sequence shown here is derived from an EMBL/GenBank/DDBJ whole genome shotgun (WGS) entry which is preliminary data.</text>
</comment>
<keyword evidence="1" id="KW-1133">Transmembrane helix</keyword>
<reference evidence="2" key="1">
    <citation type="submission" date="2019-01" db="EMBL/GenBank/DDBJ databases">
        <title>Genomic signatures and co-occurrence patterns of the ultra-small Saccharimodia (Patescibacteria phylum) suggest a symbiotic lifestyle.</title>
        <authorList>
            <person name="Lemos L."/>
            <person name="Medeiros J."/>
            <person name="Andreote F."/>
            <person name="Fernandes G."/>
            <person name="Varani A."/>
            <person name="Oliveira G."/>
            <person name="Pylro V."/>
        </authorList>
    </citation>
    <scope>NUCLEOTIDE SEQUENCE [LARGE SCALE GENOMIC DNA]</scope>
    <source>
        <strain evidence="2">AMD01</strain>
    </source>
</reference>